<feature type="compositionally biased region" description="Low complexity" evidence="1">
    <location>
        <begin position="68"/>
        <end position="84"/>
    </location>
</feature>
<dbReference type="Pfam" id="PF07727">
    <property type="entry name" value="RVT_2"/>
    <property type="match status" value="1"/>
</dbReference>
<evidence type="ECO:0000256" key="1">
    <source>
        <dbReference type="SAM" id="MobiDB-lite"/>
    </source>
</evidence>
<evidence type="ECO:0000259" key="2">
    <source>
        <dbReference type="Pfam" id="PF07727"/>
    </source>
</evidence>
<feature type="region of interest" description="Disordered" evidence="1">
    <location>
        <begin position="64"/>
        <end position="84"/>
    </location>
</feature>
<dbReference type="AlphaFoldDB" id="A0A6L2J7J2"/>
<evidence type="ECO:0000313" key="3">
    <source>
        <dbReference type="EMBL" id="GEU32537.1"/>
    </source>
</evidence>
<organism evidence="3">
    <name type="scientific">Tanacetum cinerariifolium</name>
    <name type="common">Dalmatian daisy</name>
    <name type="synonym">Chrysanthemum cinerariifolium</name>
    <dbReference type="NCBI Taxonomy" id="118510"/>
    <lineage>
        <taxon>Eukaryota</taxon>
        <taxon>Viridiplantae</taxon>
        <taxon>Streptophyta</taxon>
        <taxon>Embryophyta</taxon>
        <taxon>Tracheophyta</taxon>
        <taxon>Spermatophyta</taxon>
        <taxon>Magnoliopsida</taxon>
        <taxon>eudicotyledons</taxon>
        <taxon>Gunneridae</taxon>
        <taxon>Pentapetalae</taxon>
        <taxon>asterids</taxon>
        <taxon>campanulids</taxon>
        <taxon>Asterales</taxon>
        <taxon>Asteraceae</taxon>
        <taxon>Asteroideae</taxon>
        <taxon>Anthemideae</taxon>
        <taxon>Anthemidinae</taxon>
        <taxon>Tanacetum</taxon>
    </lineage>
</organism>
<dbReference type="PANTHER" id="PTHR34222:SF99">
    <property type="entry name" value="PROTEIN, PUTATIVE-RELATED"/>
    <property type="match status" value="1"/>
</dbReference>
<sequence>MVELPKCVCNASESFKKQNQLMKLMQFLMGLDDSYMQIRSSIFSREVLPVVRSSYATISSEESHRGALNLNSRPRSNNLNNNNKKGGGSGLVYKNCGFNGHIIDGCFKIIGYHADFEKKKSGQNFKGKNISNNNSIGTSSSSGFTDEQVTTLLSLIKDNKIRKNVHVNMVDINHVKFFDIEYPQLPNDDERVEPRLNSDQKSQSACSNSFVPNEDVNIADFPANNSRNDDDSSKDIFAAKNEGVTKLKKMYFLRVIWILIQVLLLEEEIDYEETFSLVVKMVTVRCLLNVAISNSWHVFQLNVNNAFLYCDLVETVYMKPPEGYFLSGNKVCRLTKSLYGLKKAPRLWNAKLTSTLIENSFSQSKSDYSLYTKSDKGVFLALHLGKLKYFLGIDVIDTDKGIYLNQMKYVIDLLYEYGMLACKPAKTPLVSKLVISNEATENDHILDSITDYQLMGKLIYLTNTRPDISYDVHCLGEPSSLFDFEEVMNNNHNQESPPQNGPPPMVRPNRQAPRTMEELCQPSINGRGGLTAPIPIQATYFGLRHHMIQQDTSAIRDETSRNISFTSTTESLEVVRQLKMMNKNFSETTRQFQTVKAVNMKCETCGGLHSFTECPAVGGYTQETAYATTGSLPSKTVPNPRADLKATTIQSGVTLAGPSVFPPLPSNEVDREQETITNQVTKDTVQPSTKNIQPPVVQTQVPIDELVVAQKLKPAIPYPSRSNKQKLREKDDMPALKFLKIFKNLHFELSFADALLHVPKFALIFKSLLNNKEKLFDLATTPMNENCSTVILKKLPEKIGDPDKFLIQCDW</sequence>
<feature type="region of interest" description="Disordered" evidence="1">
    <location>
        <begin position="490"/>
        <end position="510"/>
    </location>
</feature>
<feature type="domain" description="Reverse transcriptase Ty1/copia-type" evidence="2">
    <location>
        <begin position="268"/>
        <end position="375"/>
    </location>
</feature>
<feature type="compositionally biased region" description="Polar residues" evidence="1">
    <location>
        <begin position="199"/>
        <end position="208"/>
    </location>
</feature>
<dbReference type="SUPFAM" id="SSF56672">
    <property type="entry name" value="DNA/RNA polymerases"/>
    <property type="match status" value="1"/>
</dbReference>
<protein>
    <submittedName>
        <fullName evidence="3">Ribonuclease H-like domain-containing protein</fullName>
    </submittedName>
</protein>
<reference evidence="3" key="1">
    <citation type="journal article" date="2019" name="Sci. Rep.">
        <title>Draft genome of Tanacetum cinerariifolium, the natural source of mosquito coil.</title>
        <authorList>
            <person name="Yamashiro T."/>
            <person name="Shiraishi A."/>
            <person name="Satake H."/>
            <person name="Nakayama K."/>
        </authorList>
    </citation>
    <scope>NUCLEOTIDE SEQUENCE</scope>
</reference>
<feature type="region of interest" description="Disordered" evidence="1">
    <location>
        <begin position="189"/>
        <end position="208"/>
    </location>
</feature>
<name>A0A6L2J7J2_TANCI</name>
<dbReference type="PANTHER" id="PTHR34222">
    <property type="entry name" value="GAG_PRE-INTEGRS DOMAIN-CONTAINING PROTEIN"/>
    <property type="match status" value="1"/>
</dbReference>
<accession>A0A6L2J7J2</accession>
<gene>
    <name evidence="3" type="ORF">Tci_004515</name>
</gene>
<comment type="caution">
    <text evidence="3">The sequence shown here is derived from an EMBL/GenBank/DDBJ whole genome shotgun (WGS) entry which is preliminary data.</text>
</comment>
<dbReference type="InterPro" id="IPR043502">
    <property type="entry name" value="DNA/RNA_pol_sf"/>
</dbReference>
<feature type="compositionally biased region" description="Basic and acidic residues" evidence="1">
    <location>
        <begin position="189"/>
        <end position="198"/>
    </location>
</feature>
<proteinExistence type="predicted"/>
<dbReference type="InterPro" id="IPR013103">
    <property type="entry name" value="RVT_2"/>
</dbReference>
<dbReference type="EMBL" id="BKCJ010000365">
    <property type="protein sequence ID" value="GEU32537.1"/>
    <property type="molecule type" value="Genomic_DNA"/>
</dbReference>